<gene>
    <name evidence="2" type="ORF">mPipKuh1_009473</name>
</gene>
<comment type="caution">
    <text evidence="2">The sequence shown here is derived from an EMBL/GenBank/DDBJ whole genome shotgun (WGS) entry which is preliminary data.</text>
</comment>
<organism evidence="2 3">
    <name type="scientific">Pipistrellus kuhlii</name>
    <name type="common">Kuhl's pipistrelle</name>
    <dbReference type="NCBI Taxonomy" id="59472"/>
    <lineage>
        <taxon>Eukaryota</taxon>
        <taxon>Metazoa</taxon>
        <taxon>Chordata</taxon>
        <taxon>Craniata</taxon>
        <taxon>Vertebrata</taxon>
        <taxon>Euteleostomi</taxon>
        <taxon>Mammalia</taxon>
        <taxon>Eutheria</taxon>
        <taxon>Laurasiatheria</taxon>
        <taxon>Chiroptera</taxon>
        <taxon>Yangochiroptera</taxon>
        <taxon>Vespertilionidae</taxon>
        <taxon>Pipistrellus</taxon>
    </lineage>
</organism>
<evidence type="ECO:0000256" key="1">
    <source>
        <dbReference type="SAM" id="SignalP"/>
    </source>
</evidence>
<keyword evidence="3" id="KW-1185">Reference proteome</keyword>
<evidence type="ECO:0000313" key="2">
    <source>
        <dbReference type="EMBL" id="KAF6374249.1"/>
    </source>
</evidence>
<dbReference type="AlphaFoldDB" id="A0A7J7ZJG0"/>
<accession>A0A7J7ZJG0</accession>
<sequence length="123" mass="13075">MLGVLAWLFTVAPPSSPSSPPAPTHHLQFLLPPCVLKLPPLSPSSSIPTFLCLECSVLSPLASLSSDPHFPCDCDCAFPTVTLPPCALPSHPPLSTPCHLPPTPPVCLCSLCCLLLFFTFSWL</sequence>
<dbReference type="Proteomes" id="UP000558488">
    <property type="component" value="Unassembled WGS sequence"/>
</dbReference>
<name>A0A7J7ZJG0_PIPKU</name>
<keyword evidence="1" id="KW-0732">Signal</keyword>
<feature type="signal peptide" evidence="1">
    <location>
        <begin position="1"/>
        <end position="17"/>
    </location>
</feature>
<reference evidence="2 3" key="1">
    <citation type="journal article" date="2020" name="Nature">
        <title>Six reference-quality genomes reveal evolution of bat adaptations.</title>
        <authorList>
            <person name="Jebb D."/>
            <person name="Huang Z."/>
            <person name="Pippel M."/>
            <person name="Hughes G.M."/>
            <person name="Lavrichenko K."/>
            <person name="Devanna P."/>
            <person name="Winkler S."/>
            <person name="Jermiin L.S."/>
            <person name="Skirmuntt E.C."/>
            <person name="Katzourakis A."/>
            <person name="Burkitt-Gray L."/>
            <person name="Ray D.A."/>
            <person name="Sullivan K.A.M."/>
            <person name="Roscito J.G."/>
            <person name="Kirilenko B.M."/>
            <person name="Davalos L.M."/>
            <person name="Corthals A.P."/>
            <person name="Power M.L."/>
            <person name="Jones G."/>
            <person name="Ransome R.D."/>
            <person name="Dechmann D.K.N."/>
            <person name="Locatelli A.G."/>
            <person name="Puechmaille S.J."/>
            <person name="Fedrigo O."/>
            <person name="Jarvis E.D."/>
            <person name="Hiller M."/>
            <person name="Vernes S.C."/>
            <person name="Myers E.W."/>
            <person name="Teeling E.C."/>
        </authorList>
    </citation>
    <scope>NUCLEOTIDE SEQUENCE [LARGE SCALE GENOMIC DNA]</scope>
    <source>
        <strain evidence="2">MPipKuh1</strain>
        <tissue evidence="2">Flight muscle</tissue>
    </source>
</reference>
<feature type="chain" id="PRO_5029582080" evidence="1">
    <location>
        <begin position="18"/>
        <end position="123"/>
    </location>
</feature>
<protein>
    <submittedName>
        <fullName evidence="2">Uncharacterized protein</fullName>
    </submittedName>
</protein>
<proteinExistence type="predicted"/>
<dbReference type="EMBL" id="JACAGB010000003">
    <property type="protein sequence ID" value="KAF6374249.1"/>
    <property type="molecule type" value="Genomic_DNA"/>
</dbReference>
<evidence type="ECO:0000313" key="3">
    <source>
        <dbReference type="Proteomes" id="UP000558488"/>
    </source>
</evidence>